<keyword evidence="17" id="KW-1185">Reference proteome</keyword>
<evidence type="ECO:0000256" key="12">
    <source>
        <dbReference type="ARBA" id="ARBA00041912"/>
    </source>
</evidence>
<feature type="region of interest" description="Disordered" evidence="15">
    <location>
        <begin position="1"/>
        <end position="41"/>
    </location>
</feature>
<evidence type="ECO:0000256" key="11">
    <source>
        <dbReference type="ARBA" id="ARBA00041631"/>
    </source>
</evidence>
<dbReference type="Proteomes" id="UP000011518">
    <property type="component" value="Unassembled WGS sequence"/>
</dbReference>
<dbReference type="PANTHER" id="PTHR11954:SF6">
    <property type="entry name" value="MACROPHAGE MIGRATION INHIBITORY FACTOR"/>
    <property type="match status" value="1"/>
</dbReference>
<sequence length="119" mass="12957">MCASCVRPLPPRRGFPAPPPRPKSCPQGRGFGGPPGDDGLFSELTQQLAQTTGKPAQYITMQVVLTSSWPSGPPLVRALCTLHSIHKIGGMQNHTYSKLLCGLLADRLCVRPDRIYINY</sequence>
<dbReference type="GO" id="GO:0004167">
    <property type="term" value="F:dopachrome isomerase activity"/>
    <property type="evidence" value="ECO:0007669"/>
    <property type="project" value="UniProtKB-EC"/>
</dbReference>
<evidence type="ECO:0000313" key="16">
    <source>
        <dbReference type="EMBL" id="ELW61366.1"/>
    </source>
</evidence>
<gene>
    <name evidence="16" type="ORF">TREES_T100021564</name>
</gene>
<evidence type="ECO:0000256" key="15">
    <source>
        <dbReference type="SAM" id="MobiDB-lite"/>
    </source>
</evidence>
<evidence type="ECO:0000313" key="17">
    <source>
        <dbReference type="Proteomes" id="UP000011518"/>
    </source>
</evidence>
<dbReference type="Gene3D" id="3.30.429.10">
    <property type="entry name" value="Macrophage Migration Inhibitory Factor"/>
    <property type="match status" value="1"/>
</dbReference>
<reference evidence="17" key="2">
    <citation type="journal article" date="2013" name="Nat. Commun.">
        <title>Genome of the Chinese tree shrew.</title>
        <authorList>
            <person name="Fan Y."/>
            <person name="Huang Z.Y."/>
            <person name="Cao C.C."/>
            <person name="Chen C.S."/>
            <person name="Chen Y.X."/>
            <person name="Fan D.D."/>
            <person name="He J."/>
            <person name="Hou H.L."/>
            <person name="Hu L."/>
            <person name="Hu X.T."/>
            <person name="Jiang X.T."/>
            <person name="Lai R."/>
            <person name="Lang Y.S."/>
            <person name="Liang B."/>
            <person name="Liao S.G."/>
            <person name="Mu D."/>
            <person name="Ma Y.Y."/>
            <person name="Niu Y.Y."/>
            <person name="Sun X.Q."/>
            <person name="Xia J.Q."/>
            <person name="Xiao J."/>
            <person name="Xiong Z.Q."/>
            <person name="Xu L."/>
            <person name="Yang L."/>
            <person name="Zhang Y."/>
            <person name="Zhao W."/>
            <person name="Zhao X.D."/>
            <person name="Zheng Y.T."/>
            <person name="Zhou J.M."/>
            <person name="Zhu Y.B."/>
            <person name="Zhang G.J."/>
            <person name="Wang J."/>
            <person name="Yao Y.G."/>
        </authorList>
    </citation>
    <scope>NUCLEOTIDE SEQUENCE [LARGE SCALE GENOMIC DNA]</scope>
</reference>
<evidence type="ECO:0000256" key="7">
    <source>
        <dbReference type="ARBA" id="ARBA00036823"/>
    </source>
</evidence>
<comment type="similarity">
    <text evidence="2">Belongs to the MIF family.</text>
</comment>
<keyword evidence="4" id="KW-0964">Secreted</keyword>
<dbReference type="InterPro" id="IPR001398">
    <property type="entry name" value="Macrophage_inhib_fac"/>
</dbReference>
<evidence type="ECO:0000256" key="1">
    <source>
        <dbReference type="ARBA" id="ARBA00004613"/>
    </source>
</evidence>
<dbReference type="GO" id="GO:0005615">
    <property type="term" value="C:extracellular space"/>
    <property type="evidence" value="ECO:0007669"/>
    <property type="project" value="UniProtKB-KW"/>
</dbReference>
<evidence type="ECO:0000256" key="13">
    <source>
        <dbReference type="ARBA" id="ARBA00042730"/>
    </source>
</evidence>
<proteinExistence type="inferred from homology"/>
<keyword evidence="5" id="KW-0413">Isomerase</keyword>
<comment type="function">
    <text evidence="14">Pro-inflammatory cytokine involved in the innate immune response to bacterial pathogens. The expression of MIF at sites of inflammation suggests a role as mediator in regulating the function of macrophages in host defense. Counteracts the anti-inflammatory activity of glucocorticoids. Has phenylpyruvate tautomerase and dopachrome tautomerase activity (in vitro), but the physiological substrate is not known. It is not clear whether the tautomerase activity has any physiological relevance, and whether it is important for cytokine activity.</text>
</comment>
<evidence type="ECO:0000256" key="5">
    <source>
        <dbReference type="ARBA" id="ARBA00023235"/>
    </source>
</evidence>
<comment type="catalytic activity">
    <reaction evidence="6">
        <text>3-phenylpyruvate = enol-phenylpyruvate</text>
        <dbReference type="Rhea" id="RHEA:17097"/>
        <dbReference type="ChEBI" id="CHEBI:16815"/>
        <dbReference type="ChEBI" id="CHEBI:18005"/>
        <dbReference type="EC" id="5.3.2.1"/>
    </reaction>
</comment>
<comment type="catalytic activity">
    <reaction evidence="7">
        <text>L-dopachrome = 5,6-dihydroxyindole-2-carboxylate</text>
        <dbReference type="Rhea" id="RHEA:13041"/>
        <dbReference type="ChEBI" id="CHEBI:16875"/>
        <dbReference type="ChEBI" id="CHEBI:57509"/>
        <dbReference type="EC" id="5.3.3.12"/>
    </reaction>
</comment>
<accession>L9KF60</accession>
<evidence type="ECO:0000256" key="10">
    <source>
        <dbReference type="ARBA" id="ARBA00039619"/>
    </source>
</evidence>
<dbReference type="STRING" id="246437.L9KF60"/>
<evidence type="ECO:0000256" key="3">
    <source>
        <dbReference type="ARBA" id="ARBA00022514"/>
    </source>
</evidence>
<evidence type="ECO:0000256" key="4">
    <source>
        <dbReference type="ARBA" id="ARBA00022525"/>
    </source>
</evidence>
<dbReference type="EC" id="5.3.3.12" evidence="8"/>
<dbReference type="EC" id="5.3.2.1" evidence="9"/>
<dbReference type="AlphaFoldDB" id="L9KF60"/>
<evidence type="ECO:0000256" key="6">
    <source>
        <dbReference type="ARBA" id="ARBA00036735"/>
    </source>
</evidence>
<feature type="compositionally biased region" description="Pro residues" evidence="15">
    <location>
        <begin position="8"/>
        <end position="23"/>
    </location>
</feature>
<evidence type="ECO:0000256" key="2">
    <source>
        <dbReference type="ARBA" id="ARBA00005851"/>
    </source>
</evidence>
<dbReference type="SUPFAM" id="SSF55331">
    <property type="entry name" value="Tautomerase/MIF"/>
    <property type="match status" value="1"/>
</dbReference>
<dbReference type="PANTHER" id="PTHR11954">
    <property type="entry name" value="D-DOPACHROME DECARBOXYLASE"/>
    <property type="match status" value="1"/>
</dbReference>
<comment type="subcellular location">
    <subcellularLocation>
        <location evidence="1">Secreted</location>
    </subcellularLocation>
</comment>
<dbReference type="EMBL" id="KB320881">
    <property type="protein sequence ID" value="ELW61366.1"/>
    <property type="molecule type" value="Genomic_DNA"/>
</dbReference>
<name>L9KF60_TUPCH</name>
<dbReference type="GO" id="GO:0005125">
    <property type="term" value="F:cytokine activity"/>
    <property type="evidence" value="ECO:0007669"/>
    <property type="project" value="UniProtKB-KW"/>
</dbReference>
<evidence type="ECO:0000256" key="8">
    <source>
        <dbReference type="ARBA" id="ARBA00038932"/>
    </source>
</evidence>
<reference evidence="17" key="1">
    <citation type="submission" date="2012-07" db="EMBL/GenBank/DDBJ databases">
        <title>Genome of the Chinese tree shrew, a rising model animal genetically related to primates.</title>
        <authorList>
            <person name="Zhang G."/>
            <person name="Fan Y."/>
            <person name="Yao Y."/>
            <person name="Huang Z."/>
        </authorList>
    </citation>
    <scope>NUCLEOTIDE SEQUENCE [LARGE SCALE GENOMIC DNA]</scope>
</reference>
<dbReference type="GO" id="GO:0050178">
    <property type="term" value="F:phenylpyruvate tautomerase activity"/>
    <property type="evidence" value="ECO:0007669"/>
    <property type="project" value="UniProtKB-EC"/>
</dbReference>
<protein>
    <recommendedName>
        <fullName evidence="10">Macrophage migration inhibitory factor</fullName>
        <ecNumber evidence="9">5.3.2.1</ecNumber>
        <ecNumber evidence="8">5.3.3.12</ecNumber>
    </recommendedName>
    <alternativeName>
        <fullName evidence="13">L-dopachrome isomerase</fullName>
    </alternativeName>
    <alternativeName>
        <fullName evidence="11">L-dopachrome tautomerase</fullName>
    </alternativeName>
    <alternativeName>
        <fullName evidence="12">Phenylpyruvate tautomerase</fullName>
    </alternativeName>
</protein>
<evidence type="ECO:0000256" key="14">
    <source>
        <dbReference type="ARBA" id="ARBA00046107"/>
    </source>
</evidence>
<keyword evidence="3" id="KW-0202">Cytokine</keyword>
<dbReference type="InParanoid" id="L9KF60"/>
<organism evidence="16 17">
    <name type="scientific">Tupaia chinensis</name>
    <name type="common">Chinese tree shrew</name>
    <name type="synonym">Tupaia belangeri chinensis</name>
    <dbReference type="NCBI Taxonomy" id="246437"/>
    <lineage>
        <taxon>Eukaryota</taxon>
        <taxon>Metazoa</taxon>
        <taxon>Chordata</taxon>
        <taxon>Craniata</taxon>
        <taxon>Vertebrata</taxon>
        <taxon>Euteleostomi</taxon>
        <taxon>Mammalia</taxon>
        <taxon>Eutheria</taxon>
        <taxon>Euarchontoglires</taxon>
        <taxon>Scandentia</taxon>
        <taxon>Tupaiidae</taxon>
        <taxon>Tupaia</taxon>
    </lineage>
</organism>
<evidence type="ECO:0000256" key="9">
    <source>
        <dbReference type="ARBA" id="ARBA00039086"/>
    </source>
</evidence>
<dbReference type="InterPro" id="IPR014347">
    <property type="entry name" value="Tautomerase/MIF_sf"/>
</dbReference>
<dbReference type="Pfam" id="PF01187">
    <property type="entry name" value="MIF"/>
    <property type="match status" value="1"/>
</dbReference>